<comment type="caution">
    <text evidence="2">The sequence shown here is derived from an EMBL/GenBank/DDBJ whole genome shotgun (WGS) entry which is preliminary data.</text>
</comment>
<protein>
    <submittedName>
        <fullName evidence="2">Uncharacterized protein</fullName>
    </submittedName>
</protein>
<dbReference type="AlphaFoldDB" id="A0A392VWK0"/>
<evidence type="ECO:0000313" key="3">
    <source>
        <dbReference type="Proteomes" id="UP000265520"/>
    </source>
</evidence>
<dbReference type="Proteomes" id="UP000265520">
    <property type="component" value="Unassembled WGS sequence"/>
</dbReference>
<proteinExistence type="predicted"/>
<accession>A0A392VWK0</accession>
<keyword evidence="3" id="KW-1185">Reference proteome</keyword>
<name>A0A392VWK0_9FABA</name>
<sequence>MGGGEDHEVAVPGPPKMGPWAV</sequence>
<feature type="region of interest" description="Disordered" evidence="1">
    <location>
        <begin position="1"/>
        <end position="22"/>
    </location>
</feature>
<feature type="compositionally biased region" description="Pro residues" evidence="1">
    <location>
        <begin position="12"/>
        <end position="22"/>
    </location>
</feature>
<organism evidence="2 3">
    <name type="scientific">Trifolium medium</name>
    <dbReference type="NCBI Taxonomy" id="97028"/>
    <lineage>
        <taxon>Eukaryota</taxon>
        <taxon>Viridiplantae</taxon>
        <taxon>Streptophyta</taxon>
        <taxon>Embryophyta</taxon>
        <taxon>Tracheophyta</taxon>
        <taxon>Spermatophyta</taxon>
        <taxon>Magnoliopsida</taxon>
        <taxon>eudicotyledons</taxon>
        <taxon>Gunneridae</taxon>
        <taxon>Pentapetalae</taxon>
        <taxon>rosids</taxon>
        <taxon>fabids</taxon>
        <taxon>Fabales</taxon>
        <taxon>Fabaceae</taxon>
        <taxon>Papilionoideae</taxon>
        <taxon>50 kb inversion clade</taxon>
        <taxon>NPAAA clade</taxon>
        <taxon>Hologalegina</taxon>
        <taxon>IRL clade</taxon>
        <taxon>Trifolieae</taxon>
        <taxon>Trifolium</taxon>
    </lineage>
</organism>
<feature type="non-terminal residue" evidence="2">
    <location>
        <position position="22"/>
    </location>
</feature>
<evidence type="ECO:0000256" key="1">
    <source>
        <dbReference type="SAM" id="MobiDB-lite"/>
    </source>
</evidence>
<reference evidence="2 3" key="1">
    <citation type="journal article" date="2018" name="Front. Plant Sci.">
        <title>Red Clover (Trifolium pratense) and Zigzag Clover (T. medium) - A Picture of Genomic Similarities and Differences.</title>
        <authorList>
            <person name="Dluhosova J."/>
            <person name="Istvanek J."/>
            <person name="Nedelnik J."/>
            <person name="Repkova J."/>
        </authorList>
    </citation>
    <scope>NUCLEOTIDE SEQUENCE [LARGE SCALE GENOMIC DNA]</scope>
    <source>
        <strain evidence="3">cv. 10/8</strain>
        <tissue evidence="2">Leaf</tissue>
    </source>
</reference>
<evidence type="ECO:0000313" key="2">
    <source>
        <dbReference type="EMBL" id="MCI91849.1"/>
    </source>
</evidence>
<dbReference type="EMBL" id="LXQA011283744">
    <property type="protein sequence ID" value="MCI91849.1"/>
    <property type="molecule type" value="Genomic_DNA"/>
</dbReference>